<organism evidence="3 4">
    <name type="scientific">Bifidobacterium biavatii DSM 23969</name>
    <dbReference type="NCBI Taxonomy" id="1437608"/>
    <lineage>
        <taxon>Bacteria</taxon>
        <taxon>Bacillati</taxon>
        <taxon>Actinomycetota</taxon>
        <taxon>Actinomycetes</taxon>
        <taxon>Bifidobacteriales</taxon>
        <taxon>Bifidobacteriaceae</taxon>
        <taxon>Bifidobacterium</taxon>
    </lineage>
</organism>
<proteinExistence type="predicted"/>
<feature type="region of interest" description="Disordered" evidence="1">
    <location>
        <begin position="1"/>
        <end position="48"/>
    </location>
</feature>
<keyword evidence="2" id="KW-0472">Membrane</keyword>
<evidence type="ECO:0000313" key="3">
    <source>
        <dbReference type="EMBL" id="KFI52201.1"/>
    </source>
</evidence>
<evidence type="ECO:0000313" key="4">
    <source>
        <dbReference type="Proteomes" id="UP000029108"/>
    </source>
</evidence>
<feature type="transmembrane region" description="Helical" evidence="2">
    <location>
        <begin position="174"/>
        <end position="193"/>
    </location>
</feature>
<name>A0A087A0A1_9BIFI</name>
<accession>A0A087A0A1</accession>
<dbReference type="AlphaFoldDB" id="A0A087A0A1"/>
<evidence type="ECO:0000256" key="1">
    <source>
        <dbReference type="SAM" id="MobiDB-lite"/>
    </source>
</evidence>
<feature type="transmembrane region" description="Helical" evidence="2">
    <location>
        <begin position="319"/>
        <end position="337"/>
    </location>
</feature>
<dbReference type="EMBL" id="JGYN01000006">
    <property type="protein sequence ID" value="KFI52201.1"/>
    <property type="molecule type" value="Genomic_DNA"/>
</dbReference>
<feature type="transmembrane region" description="Helical" evidence="2">
    <location>
        <begin position="280"/>
        <end position="299"/>
    </location>
</feature>
<keyword evidence="2" id="KW-1133">Transmembrane helix</keyword>
<feature type="transmembrane region" description="Helical" evidence="2">
    <location>
        <begin position="108"/>
        <end position="129"/>
    </location>
</feature>
<evidence type="ECO:0000256" key="2">
    <source>
        <dbReference type="SAM" id="Phobius"/>
    </source>
</evidence>
<feature type="transmembrane region" description="Helical" evidence="2">
    <location>
        <begin position="74"/>
        <end position="93"/>
    </location>
</feature>
<feature type="transmembrane region" description="Helical" evidence="2">
    <location>
        <begin position="357"/>
        <end position="374"/>
    </location>
</feature>
<dbReference type="Proteomes" id="UP000029108">
    <property type="component" value="Unassembled WGS sequence"/>
</dbReference>
<protein>
    <submittedName>
        <fullName evidence="3">Uncharacterized protein</fullName>
    </submittedName>
</protein>
<feature type="transmembrane region" description="Helical" evidence="2">
    <location>
        <begin position="149"/>
        <end position="168"/>
    </location>
</feature>
<feature type="compositionally biased region" description="Low complexity" evidence="1">
    <location>
        <begin position="1"/>
        <end position="13"/>
    </location>
</feature>
<feature type="transmembrane region" description="Helical" evidence="2">
    <location>
        <begin position="251"/>
        <end position="274"/>
    </location>
</feature>
<keyword evidence="4" id="KW-1185">Reference proteome</keyword>
<keyword evidence="2" id="KW-0812">Transmembrane</keyword>
<reference evidence="3 4" key="1">
    <citation type="submission" date="2014-03" db="EMBL/GenBank/DDBJ databases">
        <title>Genomics of Bifidobacteria.</title>
        <authorList>
            <person name="Ventura M."/>
            <person name="Milani C."/>
            <person name="Lugli G.A."/>
        </authorList>
    </citation>
    <scope>NUCLEOTIDE SEQUENCE [LARGE SCALE GENOMIC DNA]</scope>
    <source>
        <strain evidence="3 4">DSM 23969</strain>
    </source>
</reference>
<gene>
    <name evidence="3" type="ORF">BBIA_0495</name>
</gene>
<sequence length="386" mass="42085">MNRNNSHSPSSSSAVGKPAPAQSQHDAVRAASSGPDRPSQRNSMPSSDRLSAADALAFLTADREAVARKFATPLWFNIVVAIATAIVILFMWATRNNAFDVLGANDTYFIIAYIALLISMCGAIGALLFGVSKSGVHVFAHPPTRKGWAYVIAAFVVYIGASIVVMIIPMPWWIGVLIAAVSGAVALQLTQLVNRETRDYIMAGGSMAEFQLDSGGRRRYGANGELWTTARFRALPEAERREAAQLVVTPWWLYPCQSACAMAVVACVANLAQMVVRQEWMLLLNVLFLLVCIVGMAVIMVRWTRGSNLDLRMKPPTRVCWALYIGMCATWLIPVYLGGYTLGRMARHPEVPMTELAVGGAVFVVLFSVLGWIYDRRQRDAIAAGA</sequence>
<comment type="caution">
    <text evidence="3">The sequence shown here is derived from an EMBL/GenBank/DDBJ whole genome shotgun (WGS) entry which is preliminary data.</text>
</comment>